<keyword evidence="4 6" id="KW-0560">Oxidoreductase</keyword>
<dbReference type="PROSITE" id="PS00070">
    <property type="entry name" value="ALDEHYDE_DEHYDR_CYS"/>
    <property type="match status" value="1"/>
</dbReference>
<comment type="catalytic activity">
    <reaction evidence="7">
        <text>succinate semialdehyde + NAD(+) + H2O = succinate + NADH + 2 H(+)</text>
        <dbReference type="Rhea" id="RHEA:13217"/>
        <dbReference type="ChEBI" id="CHEBI:15377"/>
        <dbReference type="ChEBI" id="CHEBI:15378"/>
        <dbReference type="ChEBI" id="CHEBI:30031"/>
        <dbReference type="ChEBI" id="CHEBI:57540"/>
        <dbReference type="ChEBI" id="CHEBI:57706"/>
        <dbReference type="ChEBI" id="CHEBI:57945"/>
        <dbReference type="EC" id="1.2.1.24"/>
    </reaction>
</comment>
<evidence type="ECO:0000256" key="5">
    <source>
        <dbReference type="PROSITE-ProRule" id="PRU10007"/>
    </source>
</evidence>
<dbReference type="Gene3D" id="3.40.309.10">
    <property type="entry name" value="Aldehyde Dehydrogenase, Chain A, domain 2"/>
    <property type="match status" value="1"/>
</dbReference>
<dbReference type="Gene3D" id="3.40.605.10">
    <property type="entry name" value="Aldehyde Dehydrogenase, Chain A, domain 1"/>
    <property type="match status" value="1"/>
</dbReference>
<comment type="similarity">
    <text evidence="3 6">Belongs to the aldehyde dehydrogenase family.</text>
</comment>
<dbReference type="InterPro" id="IPR029510">
    <property type="entry name" value="Ald_DH_CS_GLU"/>
</dbReference>
<dbReference type="EC" id="1.2.1.24" evidence="7"/>
<dbReference type="NCBIfam" id="TIGR01780">
    <property type="entry name" value="SSADH"/>
    <property type="match status" value="1"/>
</dbReference>
<keyword evidence="7" id="KW-0520">NAD</keyword>
<evidence type="ECO:0000256" key="7">
    <source>
        <dbReference type="RuleBase" id="RU365091"/>
    </source>
</evidence>
<dbReference type="InterPro" id="IPR016162">
    <property type="entry name" value="Ald_DH_N"/>
</dbReference>
<dbReference type="InterPro" id="IPR016160">
    <property type="entry name" value="Ald_DH_CS_CYS"/>
</dbReference>
<comment type="subcellular location">
    <subcellularLocation>
        <location evidence="7">Mitochondrion</location>
    </subcellularLocation>
</comment>
<dbReference type="RefSeq" id="XP_005100839.1">
    <property type="nucleotide sequence ID" value="XM_005100782.3"/>
</dbReference>
<name>A0ABM0JT20_APLCA</name>
<feature type="active site" evidence="5">
    <location>
        <position position="292"/>
    </location>
</feature>
<dbReference type="InterPro" id="IPR050740">
    <property type="entry name" value="Aldehyde_DH_Superfamily"/>
</dbReference>
<dbReference type="InterPro" id="IPR016163">
    <property type="entry name" value="Ald_DH_C"/>
</dbReference>
<dbReference type="InterPro" id="IPR016161">
    <property type="entry name" value="Ald_DH/histidinol_DH"/>
</dbReference>
<evidence type="ECO:0000259" key="8">
    <source>
        <dbReference type="Pfam" id="PF00171"/>
    </source>
</evidence>
<keyword evidence="7" id="KW-0496">Mitochondrion</keyword>
<reference evidence="10" key="1">
    <citation type="submission" date="2025-08" db="UniProtKB">
        <authorList>
            <consortium name="RefSeq"/>
        </authorList>
    </citation>
    <scope>IDENTIFICATION</scope>
</reference>
<evidence type="ECO:0000256" key="4">
    <source>
        <dbReference type="ARBA" id="ARBA00023002"/>
    </source>
</evidence>
<dbReference type="CDD" id="cd07103">
    <property type="entry name" value="ALDH_F5_SSADH_GabD"/>
    <property type="match status" value="1"/>
</dbReference>
<dbReference type="Proteomes" id="UP000694888">
    <property type="component" value="Unplaced"/>
</dbReference>
<protein>
    <recommendedName>
        <fullName evidence="7">Succinate-semialdehyde dehydrogenase</fullName>
        <ecNumber evidence="7">1.2.1.24</ecNumber>
    </recommendedName>
</protein>
<comment type="subunit">
    <text evidence="7">Homotetramer.</text>
</comment>
<organism evidence="9 10">
    <name type="scientific">Aplysia californica</name>
    <name type="common">California sea hare</name>
    <dbReference type="NCBI Taxonomy" id="6500"/>
    <lineage>
        <taxon>Eukaryota</taxon>
        <taxon>Metazoa</taxon>
        <taxon>Spiralia</taxon>
        <taxon>Lophotrochozoa</taxon>
        <taxon>Mollusca</taxon>
        <taxon>Gastropoda</taxon>
        <taxon>Heterobranchia</taxon>
        <taxon>Euthyneura</taxon>
        <taxon>Tectipleura</taxon>
        <taxon>Aplysiida</taxon>
        <taxon>Aplysioidea</taxon>
        <taxon>Aplysiidae</taxon>
        <taxon>Aplysia</taxon>
    </lineage>
</organism>
<keyword evidence="9" id="KW-1185">Reference proteome</keyword>
<dbReference type="PANTHER" id="PTHR43353:SF5">
    <property type="entry name" value="SUCCINATE-SEMIALDEHYDE DEHYDROGENASE, MITOCHONDRIAL"/>
    <property type="match status" value="1"/>
</dbReference>
<gene>
    <name evidence="10" type="primary">LOC101849545</name>
</gene>
<proteinExistence type="inferred from homology"/>
<dbReference type="InterPro" id="IPR010102">
    <property type="entry name" value="Succ_semiAld_DH"/>
</dbReference>
<evidence type="ECO:0000313" key="10">
    <source>
        <dbReference type="RefSeq" id="XP_005100839.1"/>
    </source>
</evidence>
<dbReference type="SUPFAM" id="SSF53720">
    <property type="entry name" value="ALDH-like"/>
    <property type="match status" value="1"/>
</dbReference>
<comment type="pathway">
    <text evidence="2 7">Amino-acid degradation; 4-aminobutanoate degradation.</text>
</comment>
<evidence type="ECO:0000256" key="1">
    <source>
        <dbReference type="ARBA" id="ARBA00003743"/>
    </source>
</evidence>
<accession>A0ABM0JT20</accession>
<evidence type="ECO:0000256" key="6">
    <source>
        <dbReference type="RuleBase" id="RU003345"/>
    </source>
</evidence>
<dbReference type="Pfam" id="PF00171">
    <property type="entry name" value="Aldedh"/>
    <property type="match status" value="1"/>
</dbReference>
<evidence type="ECO:0000256" key="2">
    <source>
        <dbReference type="ARBA" id="ARBA00005176"/>
    </source>
</evidence>
<dbReference type="GeneID" id="101849545"/>
<dbReference type="PANTHER" id="PTHR43353">
    <property type="entry name" value="SUCCINATE-SEMIALDEHYDE DEHYDROGENASE, MITOCHONDRIAL"/>
    <property type="match status" value="1"/>
</dbReference>
<evidence type="ECO:0000256" key="3">
    <source>
        <dbReference type="ARBA" id="ARBA00009986"/>
    </source>
</evidence>
<feature type="domain" description="Aldehyde dehydrogenase" evidence="8">
    <location>
        <begin position="53"/>
        <end position="516"/>
    </location>
</feature>
<comment type="function">
    <text evidence="1">Catalyzes one step in the degradation of the inhibitory neurotransmitter gamma-aminobutyric acid (GABA).</text>
</comment>
<dbReference type="PROSITE" id="PS00687">
    <property type="entry name" value="ALDEHYDE_DEHYDR_GLU"/>
    <property type="match status" value="1"/>
</dbReference>
<sequence length="525" mass="55802">MFGISTGCAVLQIALTASRQKKPLFYILRMASSSSARTASSFMFDKAYVDGKWVSAKSGKTFDVLNPATGEVLGNVPDMNQSDVTEAIDVANNAFQKWRFTSPKERSVILKKWYNLMIENKKALAALITQENGKPTADAEGEVMYSSGFLEWFAEEAKRTYGDVLPNYVPNKRIMVIRQPIGVTGMITPWNFPSAMLTRKAGAAIAAGCTVVLKPSEETPFSALALCQLAEEAGLPAGVLNVVTGSRDNAAALGKELCESPIVSKISFTGSTAVGKILLSQCASTVKKASLELGGNAPFIVFNSADVKTAVAGAIACRFRCSGQTCICANRFLVQEGIYDEFVQALGQAVNAQLKMGDGFESSTTQGPLINAKAVVKVDGLVKDAVGSGANVLAGGEKGSLGACFYQPTVLSNVTTDMRVAQEEIFGPVAACIKFKTEQEAVAIANSVRYGLASYFYTSDMAQAFRVSEALEFGIVGVNEALTSAVEATFCGWKESGIGSEGGKYGIDEYLEMKSICYGGIQPQL</sequence>
<evidence type="ECO:0000313" key="9">
    <source>
        <dbReference type="Proteomes" id="UP000694888"/>
    </source>
</evidence>
<dbReference type="InterPro" id="IPR015590">
    <property type="entry name" value="Aldehyde_DH_dom"/>
</dbReference>